<keyword evidence="5" id="KW-0699">rRNA-binding</keyword>
<evidence type="ECO:0000313" key="9">
    <source>
        <dbReference type="EMBL" id="PIU04010.1"/>
    </source>
</evidence>
<dbReference type="HAMAP" id="MF_01333_B">
    <property type="entry name" value="Ribosomal_uL5_B"/>
    <property type="match status" value="1"/>
</dbReference>
<organism evidence="9 10">
    <name type="scientific">Candidatus Shapirobacteria bacterium CG08_land_8_20_14_0_20_39_18</name>
    <dbReference type="NCBI Taxonomy" id="1974883"/>
    <lineage>
        <taxon>Bacteria</taxon>
        <taxon>Candidatus Shapironibacteriota</taxon>
    </lineage>
</organism>
<feature type="domain" description="Large ribosomal subunit protein uL5 C-terminal" evidence="8">
    <location>
        <begin position="84"/>
        <end position="177"/>
    </location>
</feature>
<comment type="caution">
    <text evidence="9">The sequence shown here is derived from an EMBL/GenBank/DDBJ whole genome shotgun (WGS) entry which is preliminary data.</text>
</comment>
<comment type="function">
    <text evidence="5">This is 1 of the proteins that bind and probably mediate the attachment of the 5S RNA into the large ribosomal subunit, where it forms part of the central protuberance. In the 70S ribosome it contacts protein S13 of the 30S subunit (bridge B1b), connecting the 2 subunits; this bridge is implicated in subunit movement. Contacts the P site tRNA; the 5S rRNA and some of its associated proteins might help stabilize positioning of ribosome-bound tRNAs.</text>
</comment>
<dbReference type="GO" id="GO:1990904">
    <property type="term" value="C:ribonucleoprotein complex"/>
    <property type="evidence" value="ECO:0007669"/>
    <property type="project" value="UniProtKB-KW"/>
</dbReference>
<keyword evidence="3 5" id="KW-0687">Ribonucleoprotein</keyword>
<evidence type="ECO:0000256" key="4">
    <source>
        <dbReference type="ARBA" id="ARBA00035245"/>
    </source>
</evidence>
<dbReference type="InterPro" id="IPR020930">
    <property type="entry name" value="Ribosomal_uL5_bac-type"/>
</dbReference>
<dbReference type="GO" id="GO:0003735">
    <property type="term" value="F:structural constituent of ribosome"/>
    <property type="evidence" value="ECO:0007669"/>
    <property type="project" value="InterPro"/>
</dbReference>
<dbReference type="NCBIfam" id="NF000585">
    <property type="entry name" value="PRK00010.1"/>
    <property type="match status" value="1"/>
</dbReference>
<dbReference type="PIRSF" id="PIRSF002161">
    <property type="entry name" value="Ribosomal_L5"/>
    <property type="match status" value="1"/>
</dbReference>
<keyword evidence="5" id="KW-0820">tRNA-binding</keyword>
<feature type="domain" description="Large ribosomal subunit protein uL5 N-terminal" evidence="7">
    <location>
        <begin position="24"/>
        <end position="79"/>
    </location>
</feature>
<dbReference type="GO" id="GO:0006412">
    <property type="term" value="P:translation"/>
    <property type="evidence" value="ECO:0007669"/>
    <property type="project" value="UniProtKB-UniRule"/>
</dbReference>
<evidence type="ECO:0000256" key="3">
    <source>
        <dbReference type="ARBA" id="ARBA00023274"/>
    </source>
</evidence>
<dbReference type="GO" id="GO:0019843">
    <property type="term" value="F:rRNA binding"/>
    <property type="evidence" value="ECO:0007669"/>
    <property type="project" value="UniProtKB-UniRule"/>
</dbReference>
<dbReference type="InterPro" id="IPR002132">
    <property type="entry name" value="Ribosomal_uL5"/>
</dbReference>
<comment type="subunit">
    <text evidence="5">Part of the 50S ribosomal subunit; part of the 5S rRNA/L5/L18/L25 subcomplex. Contacts the 5S rRNA and the P site tRNA. Forms a bridge to the 30S subunit in the 70S ribosome.</text>
</comment>
<dbReference type="InterPro" id="IPR031309">
    <property type="entry name" value="Ribosomal_uL5_C"/>
</dbReference>
<gene>
    <name evidence="5" type="primary">rplE</name>
    <name evidence="9" type="ORF">COT44_00605</name>
</gene>
<dbReference type="Gene3D" id="3.30.1440.10">
    <property type="match status" value="1"/>
</dbReference>
<evidence type="ECO:0000259" key="8">
    <source>
        <dbReference type="Pfam" id="PF00673"/>
    </source>
</evidence>
<evidence type="ECO:0000313" key="10">
    <source>
        <dbReference type="Proteomes" id="UP000228996"/>
    </source>
</evidence>
<name>A0A2M6XEA3_9BACT</name>
<dbReference type="InterPro" id="IPR031310">
    <property type="entry name" value="Ribosomal_uL5_N"/>
</dbReference>
<evidence type="ECO:0000259" key="7">
    <source>
        <dbReference type="Pfam" id="PF00281"/>
    </source>
</evidence>
<dbReference type="Pfam" id="PF00281">
    <property type="entry name" value="Ribosomal_L5"/>
    <property type="match status" value="1"/>
</dbReference>
<evidence type="ECO:0000256" key="5">
    <source>
        <dbReference type="HAMAP-Rule" id="MF_01333"/>
    </source>
</evidence>
<comment type="similarity">
    <text evidence="1 5 6">Belongs to the universal ribosomal protein uL5 family.</text>
</comment>
<dbReference type="InterPro" id="IPR022803">
    <property type="entry name" value="Ribosomal_uL5_dom_sf"/>
</dbReference>
<proteinExistence type="inferred from homology"/>
<evidence type="ECO:0000256" key="1">
    <source>
        <dbReference type="ARBA" id="ARBA00008553"/>
    </source>
</evidence>
<dbReference type="EMBL" id="PEYO01000002">
    <property type="protein sequence ID" value="PIU04010.1"/>
    <property type="molecule type" value="Genomic_DNA"/>
</dbReference>
<evidence type="ECO:0000256" key="2">
    <source>
        <dbReference type="ARBA" id="ARBA00022980"/>
    </source>
</evidence>
<dbReference type="SUPFAM" id="SSF55282">
    <property type="entry name" value="RL5-like"/>
    <property type="match status" value="1"/>
</dbReference>
<dbReference type="PANTHER" id="PTHR11994">
    <property type="entry name" value="60S RIBOSOMAL PROTEIN L11-RELATED"/>
    <property type="match status" value="1"/>
</dbReference>
<dbReference type="Pfam" id="PF00673">
    <property type="entry name" value="Ribosomal_L5_C"/>
    <property type="match status" value="1"/>
</dbReference>
<dbReference type="Proteomes" id="UP000228996">
    <property type="component" value="Unassembled WGS sequence"/>
</dbReference>
<reference evidence="10" key="1">
    <citation type="submission" date="2017-09" db="EMBL/GenBank/DDBJ databases">
        <title>Depth-based differentiation of microbial function through sediment-hosted aquifers and enrichment of novel symbionts in the deep terrestrial subsurface.</title>
        <authorList>
            <person name="Probst A.J."/>
            <person name="Ladd B."/>
            <person name="Jarett J.K."/>
            <person name="Geller-Mcgrath D.E."/>
            <person name="Sieber C.M.K."/>
            <person name="Emerson J.B."/>
            <person name="Anantharaman K."/>
            <person name="Thomas B.C."/>
            <person name="Malmstrom R."/>
            <person name="Stieglmeier M."/>
            <person name="Klingl A."/>
            <person name="Woyke T."/>
            <person name="Ryan C.M."/>
            <person name="Banfield J.F."/>
        </authorList>
    </citation>
    <scope>NUCLEOTIDE SEQUENCE [LARGE SCALE GENOMIC DNA]</scope>
</reference>
<keyword evidence="2 5" id="KW-0689">Ribosomal protein</keyword>
<accession>A0A2M6XEA3</accession>
<dbReference type="GO" id="GO:0000049">
    <property type="term" value="F:tRNA binding"/>
    <property type="evidence" value="ECO:0007669"/>
    <property type="project" value="UniProtKB-UniRule"/>
</dbReference>
<keyword evidence="5" id="KW-0694">RNA-binding</keyword>
<dbReference type="GO" id="GO:0005840">
    <property type="term" value="C:ribosome"/>
    <property type="evidence" value="ECO:0007669"/>
    <property type="project" value="UniProtKB-KW"/>
</dbReference>
<protein>
    <recommendedName>
        <fullName evidence="4 5">Large ribosomal subunit protein uL5</fullName>
    </recommendedName>
</protein>
<dbReference type="AlphaFoldDB" id="A0A2M6XEA3"/>
<sequence length="187" mass="20897">MQNLQTKYQKEIAPALVKELELKNVMAVPRILKVVVNLGLKEAAHDDGVLTKAQTKLSLICGQKPKLCRAKVSIASFKLSKGDPIGLAVTLRGKRMFDFLEKLFTIVLPRVRDFRGVSPTAFDQRGNYTLGITEQIVFPEVEFDRTEKNKGLGITIVMNSTDSKHNKRLLELLGMPFANAQGKPFEK</sequence>
<dbReference type="FunFam" id="3.30.1440.10:FF:000001">
    <property type="entry name" value="50S ribosomal protein L5"/>
    <property type="match status" value="1"/>
</dbReference>
<evidence type="ECO:0000256" key="6">
    <source>
        <dbReference type="RuleBase" id="RU003930"/>
    </source>
</evidence>